<name>A0ACB9XKI3_CHAAC</name>
<gene>
    <name evidence="1" type="ORF">KUCAC02_030590</name>
</gene>
<feature type="non-terminal residue" evidence="1">
    <location>
        <position position="262"/>
    </location>
</feature>
<dbReference type="EMBL" id="CM043789">
    <property type="protein sequence ID" value="KAI4827172.1"/>
    <property type="molecule type" value="Genomic_DNA"/>
</dbReference>
<organism evidence="1 2">
    <name type="scientific">Chaenocephalus aceratus</name>
    <name type="common">Blackfin icefish</name>
    <name type="synonym">Chaenichthys aceratus</name>
    <dbReference type="NCBI Taxonomy" id="36190"/>
    <lineage>
        <taxon>Eukaryota</taxon>
        <taxon>Metazoa</taxon>
        <taxon>Chordata</taxon>
        <taxon>Craniata</taxon>
        <taxon>Vertebrata</taxon>
        <taxon>Euteleostomi</taxon>
        <taxon>Actinopterygii</taxon>
        <taxon>Neopterygii</taxon>
        <taxon>Teleostei</taxon>
        <taxon>Neoteleostei</taxon>
        <taxon>Acanthomorphata</taxon>
        <taxon>Eupercaria</taxon>
        <taxon>Perciformes</taxon>
        <taxon>Notothenioidei</taxon>
        <taxon>Channichthyidae</taxon>
        <taxon>Chaenocephalus</taxon>
    </lineage>
</organism>
<dbReference type="Proteomes" id="UP001057452">
    <property type="component" value="Chromosome 5"/>
</dbReference>
<protein>
    <submittedName>
        <fullName evidence="1">Uncharacterized protein</fullName>
    </submittedName>
</protein>
<accession>A0ACB9XKI3</accession>
<sequence length="262" mass="26661">MAYAAYWMSLKGEAPASPQIHHSSRSSNSYSTAGSYYGKSQPSRATPKPAAQVSTRKPAQFEKAASGSAMPGVTTATGGATRSGMTAGGSASVGTAGKAKAETAAVSQVKATVPSPAAGLTAVTKPKESPKGSAKSATATTTVKAEVPKVDTARPSKPTATAGNVSAQGKKEVTEIKVQVEIPPAAAKGAKEVDPFDALANILPSVGPARVLPVYTGPEVVEHNIISETGLKCGERDSTLPPGYRFDDMPPVPADYKPKDVP</sequence>
<keyword evidence="2" id="KW-1185">Reference proteome</keyword>
<evidence type="ECO:0000313" key="1">
    <source>
        <dbReference type="EMBL" id="KAI4827172.1"/>
    </source>
</evidence>
<reference evidence="1" key="1">
    <citation type="submission" date="2022-05" db="EMBL/GenBank/DDBJ databases">
        <title>Chromosome-level genome of Chaenocephalus aceratus.</title>
        <authorList>
            <person name="Park H."/>
        </authorList>
    </citation>
    <scope>NUCLEOTIDE SEQUENCE</scope>
    <source>
        <strain evidence="1">KU_202001</strain>
    </source>
</reference>
<proteinExistence type="predicted"/>
<comment type="caution">
    <text evidence="1">The sequence shown here is derived from an EMBL/GenBank/DDBJ whole genome shotgun (WGS) entry which is preliminary data.</text>
</comment>
<evidence type="ECO:0000313" key="2">
    <source>
        <dbReference type="Proteomes" id="UP001057452"/>
    </source>
</evidence>